<evidence type="ECO:0000256" key="3">
    <source>
        <dbReference type="ARBA" id="ARBA00022729"/>
    </source>
</evidence>
<dbReference type="Pfam" id="PF13098">
    <property type="entry name" value="Thioredoxin_2"/>
    <property type="match status" value="1"/>
</dbReference>
<dbReference type="SUPFAM" id="SSF52833">
    <property type="entry name" value="Thioredoxin-like"/>
    <property type="match status" value="1"/>
</dbReference>
<keyword evidence="6 7" id="KW-0676">Redox-active center</keyword>
<evidence type="ECO:0000256" key="7">
    <source>
        <dbReference type="RuleBase" id="RU364038"/>
    </source>
</evidence>
<dbReference type="PANTHER" id="PTHR35272:SF3">
    <property type="entry name" value="THIOL:DISULFIDE INTERCHANGE PROTEIN DSBC"/>
    <property type="match status" value="1"/>
</dbReference>
<name>F5RH75_METUF</name>
<comment type="similarity">
    <text evidence="2 7">Belongs to the thioredoxin family. DsbC subfamily.</text>
</comment>
<dbReference type="InterPro" id="IPR017937">
    <property type="entry name" value="Thioredoxin_CS"/>
</dbReference>
<dbReference type="EMBL" id="AFHG01000058">
    <property type="protein sequence ID" value="EGK70279.1"/>
    <property type="molecule type" value="Genomic_DNA"/>
</dbReference>
<sequence length="237" mass="25685">MFIKHTAALLCALSASLAWANPEDTIRSTVEATLGAGAKVEGVTKTPYLGLYEVRVGGEILYTDEKASYLIIGEILDPKTRQNITQARVNQLSAINFAELPLDVAIKQVRGNGKRVIATFEDPNCGYCKKLAKELLTLNDVTIYTFLTPVLGPDSQKKSEAIWCAADRQKAWGDWMTANVQPPAAAASCDTAGLKKSVALGEKYRVRGTPTIFLSNGERIPGYVPVAQLEKRIAGVK</sequence>
<evidence type="ECO:0000256" key="4">
    <source>
        <dbReference type="ARBA" id="ARBA00022764"/>
    </source>
</evidence>
<dbReference type="eggNOG" id="COG1651">
    <property type="taxonomic scope" value="Bacteria"/>
</dbReference>
<keyword evidence="11" id="KW-1185">Reference proteome</keyword>
<evidence type="ECO:0000259" key="9">
    <source>
        <dbReference type="Pfam" id="PF13098"/>
    </source>
</evidence>
<reference evidence="10 11" key="1">
    <citation type="journal article" date="2011" name="J. Bacteriol.">
        <title>Genome sequence of Methyloversatilis universalis FAM5T, a methylotrophic representative of the order Rhodocyclales.</title>
        <authorList>
            <person name="Kittichotirat W."/>
            <person name="Good N.M."/>
            <person name="Hall R."/>
            <person name="Bringel F."/>
            <person name="Lajus A."/>
            <person name="Medigue C."/>
            <person name="Smalley N.E."/>
            <person name="Beck D."/>
            <person name="Bumgarner R."/>
            <person name="Vuilleumier S."/>
            <person name="Kalyuzhnaya M.G."/>
        </authorList>
    </citation>
    <scope>NUCLEOTIDE SEQUENCE [LARGE SCALE GENOMIC DNA]</scope>
    <source>
        <strain evidence="11">ATCC BAA-1314 / JCM 13912 / FAM5</strain>
    </source>
</reference>
<organism evidence="10 11">
    <name type="scientific">Methyloversatilis universalis (strain ATCC BAA-1314 / DSM 25237 / JCM 13912 / CCUG 52030 / FAM5)</name>
    <dbReference type="NCBI Taxonomy" id="1000565"/>
    <lineage>
        <taxon>Bacteria</taxon>
        <taxon>Pseudomonadati</taxon>
        <taxon>Pseudomonadota</taxon>
        <taxon>Betaproteobacteria</taxon>
        <taxon>Nitrosomonadales</taxon>
        <taxon>Sterolibacteriaceae</taxon>
        <taxon>Methyloversatilis</taxon>
    </lineage>
</organism>
<evidence type="ECO:0000256" key="5">
    <source>
        <dbReference type="ARBA" id="ARBA00023157"/>
    </source>
</evidence>
<evidence type="ECO:0000313" key="10">
    <source>
        <dbReference type="EMBL" id="EGK70279.1"/>
    </source>
</evidence>
<dbReference type="GO" id="GO:0042597">
    <property type="term" value="C:periplasmic space"/>
    <property type="evidence" value="ECO:0007669"/>
    <property type="project" value="UniProtKB-SubCell"/>
</dbReference>
<gene>
    <name evidence="10" type="ORF">METUNv1_03669</name>
</gene>
<comment type="subcellular location">
    <subcellularLocation>
        <location evidence="1 7">Periplasm</location>
    </subcellularLocation>
</comment>
<feature type="chain" id="PRO_5010002334" description="Thiol:disulfide interchange protein" evidence="7">
    <location>
        <begin position="21"/>
        <end position="237"/>
    </location>
</feature>
<dbReference type="Gene3D" id="3.10.450.70">
    <property type="entry name" value="Disulphide bond isomerase, DsbC/G, N-terminal"/>
    <property type="match status" value="1"/>
</dbReference>
<comment type="function">
    <text evidence="7">Required for disulfide bond formation in some periplasmic proteins. Acts by transferring its disulfide bond to other proteins and is reduced in the process.</text>
</comment>
<comment type="caution">
    <text evidence="10">The sequence shown here is derived from an EMBL/GenBank/DDBJ whole genome shotgun (WGS) entry which is preliminary data.</text>
</comment>
<dbReference type="Proteomes" id="UP000005019">
    <property type="component" value="Unassembled WGS sequence"/>
</dbReference>
<feature type="signal peptide" evidence="7">
    <location>
        <begin position="1"/>
        <end position="20"/>
    </location>
</feature>
<evidence type="ECO:0000256" key="6">
    <source>
        <dbReference type="ARBA" id="ARBA00023284"/>
    </source>
</evidence>
<dbReference type="InterPro" id="IPR036249">
    <property type="entry name" value="Thioredoxin-like_sf"/>
</dbReference>
<protein>
    <recommendedName>
        <fullName evidence="7">Thiol:disulfide interchange protein</fullName>
    </recommendedName>
</protein>
<dbReference type="PANTHER" id="PTHR35272">
    <property type="entry name" value="THIOL:DISULFIDE INTERCHANGE PROTEIN DSBC-RELATED"/>
    <property type="match status" value="1"/>
</dbReference>
<feature type="domain" description="Thioredoxin-like fold" evidence="9">
    <location>
        <begin position="110"/>
        <end position="232"/>
    </location>
</feature>
<dbReference type="SUPFAM" id="SSF54423">
    <property type="entry name" value="DsbC/DsbG N-terminal domain-like"/>
    <property type="match status" value="1"/>
</dbReference>
<dbReference type="PROSITE" id="PS00194">
    <property type="entry name" value="THIOREDOXIN_1"/>
    <property type="match status" value="1"/>
</dbReference>
<dbReference type="Gene3D" id="3.40.30.10">
    <property type="entry name" value="Glutaredoxin"/>
    <property type="match status" value="1"/>
</dbReference>
<evidence type="ECO:0000256" key="1">
    <source>
        <dbReference type="ARBA" id="ARBA00004418"/>
    </source>
</evidence>
<dbReference type="AlphaFoldDB" id="F5RH75"/>
<dbReference type="InterPro" id="IPR018950">
    <property type="entry name" value="DiS-bond_isomerase_DsbC/G_N"/>
</dbReference>
<dbReference type="InterPro" id="IPR033954">
    <property type="entry name" value="DiS-bond_Isoase_DsbC/G"/>
</dbReference>
<evidence type="ECO:0000313" key="11">
    <source>
        <dbReference type="Proteomes" id="UP000005019"/>
    </source>
</evidence>
<dbReference type="STRING" id="1000565.METUNv1_03669"/>
<dbReference type="Pfam" id="PF10411">
    <property type="entry name" value="DsbC_N"/>
    <property type="match status" value="1"/>
</dbReference>
<keyword evidence="5" id="KW-1015">Disulfide bond</keyword>
<keyword evidence="4 7" id="KW-0574">Periplasm</keyword>
<dbReference type="InterPro" id="IPR012336">
    <property type="entry name" value="Thioredoxin-like_fold"/>
</dbReference>
<dbReference type="OrthoDB" id="12976at2"/>
<keyword evidence="3 7" id="KW-0732">Signal</keyword>
<dbReference type="RefSeq" id="WP_008064231.1">
    <property type="nucleotide sequence ID" value="NZ_AFHG01000058.1"/>
</dbReference>
<dbReference type="InterPro" id="IPR051470">
    <property type="entry name" value="Thiol:disulfide_interchange"/>
</dbReference>
<proteinExistence type="inferred from homology"/>
<accession>F5RH75</accession>
<dbReference type="InterPro" id="IPR009094">
    <property type="entry name" value="DiS-bond_isomerase_DsbC/G_N_sf"/>
</dbReference>
<evidence type="ECO:0000256" key="2">
    <source>
        <dbReference type="ARBA" id="ARBA00009813"/>
    </source>
</evidence>
<dbReference type="CDD" id="cd03020">
    <property type="entry name" value="DsbA_DsbC_DsbG"/>
    <property type="match status" value="1"/>
</dbReference>
<feature type="domain" description="Disulphide bond isomerase DsbC/G N-terminal" evidence="8">
    <location>
        <begin position="21"/>
        <end position="86"/>
    </location>
</feature>
<evidence type="ECO:0000259" key="8">
    <source>
        <dbReference type="Pfam" id="PF10411"/>
    </source>
</evidence>